<evidence type="ECO:0000313" key="14">
    <source>
        <dbReference type="Proteomes" id="UP001476798"/>
    </source>
</evidence>
<keyword evidence="5" id="KW-0312">Gluconeogenesis</keyword>
<evidence type="ECO:0000256" key="6">
    <source>
        <dbReference type="ARBA" id="ARBA00022692"/>
    </source>
</evidence>
<dbReference type="PANTHER" id="PTHR12591:SF2">
    <property type="entry name" value="GLUCOSE-6-PHOSPHATASE 3"/>
    <property type="match status" value="1"/>
</dbReference>
<dbReference type="EMBL" id="JAHRIO010030303">
    <property type="protein sequence ID" value="MEQ2167683.1"/>
    <property type="molecule type" value="Genomic_DNA"/>
</dbReference>
<comment type="caution">
    <text evidence="13">The sequence shown here is derived from an EMBL/GenBank/DDBJ whole genome shotgun (WGS) entry which is preliminary data.</text>
</comment>
<evidence type="ECO:0000256" key="8">
    <source>
        <dbReference type="ARBA" id="ARBA00022824"/>
    </source>
</evidence>
<evidence type="ECO:0000256" key="3">
    <source>
        <dbReference type="ARBA" id="ARBA00009266"/>
    </source>
</evidence>
<keyword evidence="8" id="KW-0256">Endoplasmic reticulum</keyword>
<reference evidence="13 14" key="1">
    <citation type="submission" date="2021-06" db="EMBL/GenBank/DDBJ databases">
        <authorList>
            <person name="Palmer J.M."/>
        </authorList>
    </citation>
    <scope>NUCLEOTIDE SEQUENCE [LARGE SCALE GENOMIC DNA]</scope>
    <source>
        <strain evidence="13 14">GA_2019</strain>
        <tissue evidence="13">Muscle</tissue>
    </source>
</reference>
<feature type="transmembrane region" description="Helical" evidence="11">
    <location>
        <begin position="209"/>
        <end position="236"/>
    </location>
</feature>
<evidence type="ECO:0000256" key="1">
    <source>
        <dbReference type="ARBA" id="ARBA00004477"/>
    </source>
</evidence>
<accession>A0ABV0NAV8</accession>
<evidence type="ECO:0000256" key="5">
    <source>
        <dbReference type="ARBA" id="ARBA00022432"/>
    </source>
</evidence>
<feature type="transmembrane region" description="Helical" evidence="11">
    <location>
        <begin position="106"/>
        <end position="126"/>
    </location>
</feature>
<dbReference type="SUPFAM" id="SSF48317">
    <property type="entry name" value="Acid phosphatase/Vanadium-dependent haloperoxidase"/>
    <property type="match status" value="1"/>
</dbReference>
<evidence type="ECO:0000313" key="13">
    <source>
        <dbReference type="EMBL" id="MEQ2167683.1"/>
    </source>
</evidence>
<feature type="transmembrane region" description="Helical" evidence="11">
    <location>
        <begin position="56"/>
        <end position="76"/>
    </location>
</feature>
<gene>
    <name evidence="13" type="ORF">GOODEAATRI_006611</name>
</gene>
<keyword evidence="10 11" id="KW-0472">Membrane</keyword>
<evidence type="ECO:0000256" key="7">
    <source>
        <dbReference type="ARBA" id="ARBA00022801"/>
    </source>
</evidence>
<evidence type="ECO:0000256" key="4">
    <source>
        <dbReference type="ARBA" id="ARBA00012634"/>
    </source>
</evidence>
<comment type="pathway">
    <text evidence="2">Carbohydrate biosynthesis; gluconeogenesis.</text>
</comment>
<name>A0ABV0NAV8_9TELE</name>
<proteinExistence type="inferred from homology"/>
<dbReference type="InterPro" id="IPR036938">
    <property type="entry name" value="PAP2/HPO_sf"/>
</dbReference>
<keyword evidence="14" id="KW-1185">Reference proteome</keyword>
<feature type="domain" description="Phosphatidic acid phosphatase type 2/haloperoxidase" evidence="12">
    <location>
        <begin position="55"/>
        <end position="128"/>
    </location>
</feature>
<keyword evidence="7" id="KW-0378">Hydrolase</keyword>
<comment type="subcellular location">
    <subcellularLocation>
        <location evidence="1">Endoplasmic reticulum membrane</location>
        <topology evidence="1">Multi-pass membrane protein</topology>
    </subcellularLocation>
</comment>
<evidence type="ECO:0000256" key="11">
    <source>
        <dbReference type="SAM" id="Phobius"/>
    </source>
</evidence>
<sequence>MEAVYTQGIWIAEYLQQRTQDLEHFWLTITHIGDPKAAFLLVFPLTYFVCKRAGVAVLWVAALSEWLNLVFKWMLFGERPFWWVGESQLFSSRFGVCFSGSPSGHAMITAAVWWVVVSSLSSFLYSRTHRSITLAKKWCSHAEWIHLDTTPFSSLTRDCGALLGLGLSQYWKPGGWPLPWAPRALSLVVSSIGLYHVSRLPLPVKPQGLFYSLVFVKFALVPQIVMVLVPGLVYLFTRTKKKD</sequence>
<evidence type="ECO:0000256" key="2">
    <source>
        <dbReference type="ARBA" id="ARBA00004742"/>
    </source>
</evidence>
<keyword evidence="9 11" id="KW-1133">Transmembrane helix</keyword>
<dbReference type="InterPro" id="IPR000326">
    <property type="entry name" value="PAP2/HPO"/>
</dbReference>
<dbReference type="Pfam" id="PF01569">
    <property type="entry name" value="PAP2"/>
    <property type="match status" value="1"/>
</dbReference>
<evidence type="ECO:0000256" key="10">
    <source>
        <dbReference type="ARBA" id="ARBA00023136"/>
    </source>
</evidence>
<comment type="similarity">
    <text evidence="3">Belongs to the glucose-6-phosphatase family.</text>
</comment>
<organism evidence="13 14">
    <name type="scientific">Goodea atripinnis</name>
    <dbReference type="NCBI Taxonomy" id="208336"/>
    <lineage>
        <taxon>Eukaryota</taxon>
        <taxon>Metazoa</taxon>
        <taxon>Chordata</taxon>
        <taxon>Craniata</taxon>
        <taxon>Vertebrata</taxon>
        <taxon>Euteleostomi</taxon>
        <taxon>Actinopterygii</taxon>
        <taxon>Neopterygii</taxon>
        <taxon>Teleostei</taxon>
        <taxon>Neoteleostei</taxon>
        <taxon>Acanthomorphata</taxon>
        <taxon>Ovalentaria</taxon>
        <taxon>Atherinomorphae</taxon>
        <taxon>Cyprinodontiformes</taxon>
        <taxon>Goodeidae</taxon>
        <taxon>Goodea</taxon>
    </lineage>
</organism>
<protein>
    <recommendedName>
        <fullName evidence="4">glucose-6-phosphatase</fullName>
        <ecNumber evidence="4">3.1.3.9</ecNumber>
    </recommendedName>
</protein>
<dbReference type="PANTHER" id="PTHR12591">
    <property type="entry name" value="GLUCOSE-6-PHOSPHATASE"/>
    <property type="match status" value="1"/>
</dbReference>
<evidence type="ECO:0000259" key="12">
    <source>
        <dbReference type="Pfam" id="PF01569"/>
    </source>
</evidence>
<dbReference type="EC" id="3.1.3.9" evidence="4"/>
<evidence type="ECO:0000256" key="9">
    <source>
        <dbReference type="ARBA" id="ARBA00022989"/>
    </source>
</evidence>
<keyword evidence="6 11" id="KW-0812">Transmembrane</keyword>
<dbReference type="Proteomes" id="UP001476798">
    <property type="component" value="Unassembled WGS sequence"/>
</dbReference>